<organism evidence="1">
    <name type="scientific">Fagus sylvatica</name>
    <name type="common">Beechnut</name>
    <dbReference type="NCBI Taxonomy" id="28930"/>
    <lineage>
        <taxon>Eukaryota</taxon>
        <taxon>Viridiplantae</taxon>
        <taxon>Streptophyta</taxon>
        <taxon>Embryophyta</taxon>
        <taxon>Tracheophyta</taxon>
        <taxon>Spermatophyta</taxon>
        <taxon>Magnoliopsida</taxon>
        <taxon>eudicotyledons</taxon>
        <taxon>Gunneridae</taxon>
        <taxon>Pentapetalae</taxon>
        <taxon>rosids</taxon>
        <taxon>fabids</taxon>
        <taxon>Fagales</taxon>
        <taxon>Fagaceae</taxon>
        <taxon>Fagus</taxon>
    </lineage>
</organism>
<accession>A0A2N9IBX8</accession>
<evidence type="ECO:0000313" key="1">
    <source>
        <dbReference type="EMBL" id="SPD21928.1"/>
    </source>
</evidence>
<name>A0A2N9IBX8_FAGSY</name>
<protein>
    <submittedName>
        <fullName evidence="1">Uncharacterized protein</fullName>
    </submittedName>
</protein>
<proteinExistence type="predicted"/>
<reference evidence="1" key="1">
    <citation type="submission" date="2018-02" db="EMBL/GenBank/DDBJ databases">
        <authorList>
            <person name="Cohen D.B."/>
            <person name="Kent A.D."/>
        </authorList>
    </citation>
    <scope>NUCLEOTIDE SEQUENCE</scope>
</reference>
<dbReference type="EMBL" id="OIVN01005323">
    <property type="protein sequence ID" value="SPD21928.1"/>
    <property type="molecule type" value="Genomic_DNA"/>
</dbReference>
<gene>
    <name evidence="1" type="ORF">FSB_LOCUS49810</name>
</gene>
<dbReference type="AlphaFoldDB" id="A0A2N9IBX8"/>
<sequence length="142" mass="14984">MIGRCGAVMLALEVKSATAAPVARCEESWIASASLLVICSNLLVSSVMLLIDLRSAVPSGDISLAFNADFDDGVVAEAVVNVIANFNYEVVAEAIVDIIADFDDEVEYSQGESPEDSDSAKVALEVADLHLAPVICFMKTIC</sequence>